<protein>
    <submittedName>
        <fullName evidence="1">Uncharacterized protein</fullName>
    </submittedName>
</protein>
<keyword evidence="2" id="KW-1185">Reference proteome</keyword>
<evidence type="ECO:0000313" key="1">
    <source>
        <dbReference type="EMBL" id="MCB4799039.1"/>
    </source>
</evidence>
<organism evidence="1 2">
    <name type="scientific">Neotamlana laminarinivorans</name>
    <dbReference type="NCBI Taxonomy" id="2883124"/>
    <lineage>
        <taxon>Bacteria</taxon>
        <taxon>Pseudomonadati</taxon>
        <taxon>Bacteroidota</taxon>
        <taxon>Flavobacteriia</taxon>
        <taxon>Flavobacteriales</taxon>
        <taxon>Flavobacteriaceae</taxon>
        <taxon>Neotamlana</taxon>
    </lineage>
</organism>
<dbReference type="AlphaFoldDB" id="A0A9X1HZJ0"/>
<name>A0A9X1HZJ0_9FLAO</name>
<accession>A0A9X1HZJ0</accession>
<dbReference type="RefSeq" id="WP_226543548.1">
    <property type="nucleotide sequence ID" value="NZ_JAJAPW010000003.1"/>
</dbReference>
<reference evidence="1" key="1">
    <citation type="submission" date="2021-10" db="EMBL/GenBank/DDBJ databases">
        <title>Tamlana sargassums sp. nov., and Tamlana laminarinivorans sp. nov., two new bacteria isolated from the brown alga.</title>
        <authorList>
            <person name="Li J."/>
        </authorList>
    </citation>
    <scope>NUCLEOTIDE SEQUENCE</scope>
    <source>
        <strain evidence="1">PT2-4</strain>
    </source>
</reference>
<dbReference type="EMBL" id="JAJAPW010000003">
    <property type="protein sequence ID" value="MCB4799039.1"/>
    <property type="molecule type" value="Genomic_DNA"/>
</dbReference>
<proteinExistence type="predicted"/>
<comment type="caution">
    <text evidence="1">The sequence shown here is derived from an EMBL/GenBank/DDBJ whole genome shotgun (WGS) entry which is preliminary data.</text>
</comment>
<gene>
    <name evidence="1" type="ORF">LG649_09290</name>
</gene>
<evidence type="ECO:0000313" key="2">
    <source>
        <dbReference type="Proteomes" id="UP001139199"/>
    </source>
</evidence>
<sequence length="93" mass="10715">MKKKKNKIMERSRNQFEINNLDDLVGYTRISNQSFNNSEFLPIGTKVTIADNVRVWRSLAGQEKTITGYVKVLGKIMGYECDGEGFFLNDDFQ</sequence>
<dbReference type="Proteomes" id="UP001139199">
    <property type="component" value="Unassembled WGS sequence"/>
</dbReference>